<accession>A0A1Y2FWY9</accession>
<dbReference type="OrthoDB" id="2735536at2759"/>
<dbReference type="PANTHER" id="PTHR10366">
    <property type="entry name" value="NAD DEPENDENT EPIMERASE/DEHYDRATASE"/>
    <property type="match status" value="1"/>
</dbReference>
<dbReference type="InterPro" id="IPR036291">
    <property type="entry name" value="NAD(P)-bd_dom_sf"/>
</dbReference>
<evidence type="ECO:0000313" key="4">
    <source>
        <dbReference type="EMBL" id="ORY88047.1"/>
    </source>
</evidence>
<dbReference type="AlphaFoldDB" id="A0A1Y2FWY9"/>
<dbReference type="GO" id="GO:0016616">
    <property type="term" value="F:oxidoreductase activity, acting on the CH-OH group of donors, NAD or NADP as acceptor"/>
    <property type="evidence" value="ECO:0007669"/>
    <property type="project" value="TreeGrafter"/>
</dbReference>
<proteinExistence type="inferred from homology"/>
<organism evidence="4 5">
    <name type="scientific">Leucosporidium creatinivorum</name>
    <dbReference type="NCBI Taxonomy" id="106004"/>
    <lineage>
        <taxon>Eukaryota</taxon>
        <taxon>Fungi</taxon>
        <taxon>Dikarya</taxon>
        <taxon>Basidiomycota</taxon>
        <taxon>Pucciniomycotina</taxon>
        <taxon>Microbotryomycetes</taxon>
        <taxon>Leucosporidiales</taxon>
        <taxon>Leucosporidium</taxon>
    </lineage>
</organism>
<evidence type="ECO:0000256" key="1">
    <source>
        <dbReference type="ARBA" id="ARBA00023002"/>
    </source>
</evidence>
<dbReference type="InParanoid" id="A0A1Y2FWY9"/>
<evidence type="ECO:0000256" key="2">
    <source>
        <dbReference type="ARBA" id="ARBA00023445"/>
    </source>
</evidence>
<dbReference type="Gene3D" id="3.40.50.720">
    <property type="entry name" value="NAD(P)-binding Rossmann-like Domain"/>
    <property type="match status" value="1"/>
</dbReference>
<dbReference type="Pfam" id="PF01370">
    <property type="entry name" value="Epimerase"/>
    <property type="match status" value="1"/>
</dbReference>
<reference evidence="4 5" key="1">
    <citation type="submission" date="2016-07" db="EMBL/GenBank/DDBJ databases">
        <title>Pervasive Adenine N6-methylation of Active Genes in Fungi.</title>
        <authorList>
            <consortium name="DOE Joint Genome Institute"/>
            <person name="Mondo S.J."/>
            <person name="Dannebaum R.O."/>
            <person name="Kuo R.C."/>
            <person name="Labutti K."/>
            <person name="Haridas S."/>
            <person name="Kuo A."/>
            <person name="Salamov A."/>
            <person name="Ahrendt S.R."/>
            <person name="Lipzen A."/>
            <person name="Sullivan W."/>
            <person name="Andreopoulos W.B."/>
            <person name="Clum A."/>
            <person name="Lindquist E."/>
            <person name="Daum C."/>
            <person name="Ramamoorthy G.K."/>
            <person name="Gryganskyi A."/>
            <person name="Culley D."/>
            <person name="Magnuson J.K."/>
            <person name="James T.Y."/>
            <person name="O'Malley M.A."/>
            <person name="Stajich J.E."/>
            <person name="Spatafora J.W."/>
            <person name="Visel A."/>
            <person name="Grigoriev I.V."/>
        </authorList>
    </citation>
    <scope>NUCLEOTIDE SEQUENCE [LARGE SCALE GENOMIC DNA]</scope>
    <source>
        <strain evidence="4 5">62-1032</strain>
    </source>
</reference>
<gene>
    <name evidence="4" type="ORF">BCR35DRAFT_263736</name>
</gene>
<evidence type="ECO:0000313" key="5">
    <source>
        <dbReference type="Proteomes" id="UP000193467"/>
    </source>
</evidence>
<name>A0A1Y2FWY9_9BASI</name>
<dbReference type="PANTHER" id="PTHR10366:SF564">
    <property type="entry name" value="STEROL-4-ALPHA-CARBOXYLATE 3-DEHYDROGENASE, DECARBOXYLATING"/>
    <property type="match status" value="1"/>
</dbReference>
<dbReference type="EMBL" id="MCGR01000012">
    <property type="protein sequence ID" value="ORY88047.1"/>
    <property type="molecule type" value="Genomic_DNA"/>
</dbReference>
<keyword evidence="1" id="KW-0560">Oxidoreductase</keyword>
<dbReference type="SUPFAM" id="SSF51735">
    <property type="entry name" value="NAD(P)-binding Rossmann-fold domains"/>
    <property type="match status" value="1"/>
</dbReference>
<feature type="domain" description="NAD-dependent epimerase/dehydratase" evidence="3">
    <location>
        <begin position="12"/>
        <end position="139"/>
    </location>
</feature>
<keyword evidence="5" id="KW-1185">Reference proteome</keyword>
<comment type="similarity">
    <text evidence="2">Belongs to the NAD(P)-dependent epimerase/dehydratase family. Dihydroflavonol-4-reductase subfamily.</text>
</comment>
<dbReference type="InterPro" id="IPR050425">
    <property type="entry name" value="NAD(P)_dehydrat-like"/>
</dbReference>
<protein>
    <recommendedName>
        <fullName evidence="3">NAD-dependent epimerase/dehydratase domain-containing protein</fullName>
    </recommendedName>
</protein>
<evidence type="ECO:0000259" key="3">
    <source>
        <dbReference type="Pfam" id="PF01370"/>
    </source>
</evidence>
<comment type="caution">
    <text evidence="4">The sequence shown here is derived from an EMBL/GenBank/DDBJ whole genome shotgun (WGS) entry which is preliminary data.</text>
</comment>
<dbReference type="Proteomes" id="UP000193467">
    <property type="component" value="Unassembled WGS sequence"/>
</dbReference>
<dbReference type="STRING" id="106004.A0A1Y2FWY9"/>
<sequence length="331" mass="36109">MASTSASQSSLVLITGASGFVGSQVALEALQAGYSIRLVFRKALQAEQWREKYPDLRLRTQTVVVPDFTAEGAFDEAMKGVESVAACAFPMVFAPQDIRRDLLDPAIEGVLGVLKSAQKEGVKRVVITSSIVSYINFADPPASDYLITEKDWAPYTARSSFYLSLRPRVLTARLAMLAEMAAWDFVEREKPTFTLTSINPAFILGHNSSPSLSWTSATSSYAFTSALVDAPAYTAHPLFVNVLDVARSHIAAFTTPAAAGKRYALVAGAFTNEQLGRLAGEAVPEQAHRFPPQPEQAPKVEERLKFDAGEAEKDFGFKCELYPLCTKRAER</sequence>
<dbReference type="InterPro" id="IPR001509">
    <property type="entry name" value="Epimerase_deHydtase"/>
</dbReference>